<dbReference type="EMBL" id="FNZN01000005">
    <property type="protein sequence ID" value="SEL71856.1"/>
    <property type="molecule type" value="Genomic_DNA"/>
</dbReference>
<dbReference type="AlphaFoldDB" id="A0A1H7SI78"/>
<evidence type="ECO:0000256" key="4">
    <source>
        <dbReference type="ARBA" id="ARBA00022741"/>
    </source>
</evidence>
<keyword evidence="5 9" id="KW-0067">ATP-binding</keyword>
<feature type="binding site" evidence="9">
    <location>
        <position position="99"/>
    </location>
    <ligand>
        <name>L-glutamine</name>
        <dbReference type="ChEBI" id="CHEBI:58359"/>
    </ligand>
</feature>
<dbReference type="InterPro" id="IPR006426">
    <property type="entry name" value="Asn_synth_AEB"/>
</dbReference>
<dbReference type="Gene3D" id="3.40.50.620">
    <property type="entry name" value="HUPs"/>
    <property type="match status" value="1"/>
</dbReference>
<evidence type="ECO:0000313" key="12">
    <source>
        <dbReference type="EMBL" id="SEL71856.1"/>
    </source>
</evidence>
<dbReference type="InterPro" id="IPR017932">
    <property type="entry name" value="GATase_2_dom"/>
</dbReference>
<evidence type="ECO:0000256" key="2">
    <source>
        <dbReference type="ARBA" id="ARBA00005752"/>
    </source>
</evidence>
<dbReference type="GO" id="GO:0004066">
    <property type="term" value="F:asparagine synthase (glutamine-hydrolyzing) activity"/>
    <property type="evidence" value="ECO:0007669"/>
    <property type="project" value="UniProtKB-EC"/>
</dbReference>
<name>A0A1H7SI78_9FLAO</name>
<accession>A0A1H7SI78</accession>
<evidence type="ECO:0000256" key="1">
    <source>
        <dbReference type="ARBA" id="ARBA00005187"/>
    </source>
</evidence>
<reference evidence="13" key="1">
    <citation type="submission" date="2016-10" db="EMBL/GenBank/DDBJ databases">
        <authorList>
            <person name="Varghese N."/>
            <person name="Submissions S."/>
        </authorList>
    </citation>
    <scope>NUCLEOTIDE SEQUENCE [LARGE SCALE GENOMIC DNA]</scope>
    <source>
        <strain evidence="13">DSM 16471</strain>
    </source>
</reference>
<dbReference type="PROSITE" id="PS51278">
    <property type="entry name" value="GATASE_TYPE_2"/>
    <property type="match status" value="1"/>
</dbReference>
<dbReference type="SUPFAM" id="SSF56235">
    <property type="entry name" value="N-terminal nucleophile aminohydrolases (Ntn hydrolases)"/>
    <property type="match status" value="1"/>
</dbReference>
<feature type="domain" description="Glutamine amidotransferase type-2" evidence="11">
    <location>
        <begin position="2"/>
        <end position="211"/>
    </location>
</feature>
<dbReference type="Pfam" id="PF00733">
    <property type="entry name" value="Asn_synthase"/>
    <property type="match status" value="1"/>
</dbReference>
<keyword evidence="4 9" id="KW-0547">Nucleotide-binding</keyword>
<comment type="catalytic activity">
    <reaction evidence="7">
        <text>L-aspartate + L-glutamine + ATP + H2O = L-asparagine + L-glutamate + AMP + diphosphate + H(+)</text>
        <dbReference type="Rhea" id="RHEA:12228"/>
        <dbReference type="ChEBI" id="CHEBI:15377"/>
        <dbReference type="ChEBI" id="CHEBI:15378"/>
        <dbReference type="ChEBI" id="CHEBI:29985"/>
        <dbReference type="ChEBI" id="CHEBI:29991"/>
        <dbReference type="ChEBI" id="CHEBI:30616"/>
        <dbReference type="ChEBI" id="CHEBI:33019"/>
        <dbReference type="ChEBI" id="CHEBI:58048"/>
        <dbReference type="ChEBI" id="CHEBI:58359"/>
        <dbReference type="ChEBI" id="CHEBI:456215"/>
        <dbReference type="EC" id="6.3.5.4"/>
    </reaction>
</comment>
<dbReference type="OrthoDB" id="9763290at2"/>
<dbReference type="InterPro" id="IPR029055">
    <property type="entry name" value="Ntn_hydrolases_N"/>
</dbReference>
<feature type="active site" description="For GATase activity" evidence="8">
    <location>
        <position position="2"/>
    </location>
</feature>
<organism evidence="12 13">
    <name type="scientific">Maribacter orientalis</name>
    <dbReference type="NCBI Taxonomy" id="228957"/>
    <lineage>
        <taxon>Bacteria</taxon>
        <taxon>Pseudomonadati</taxon>
        <taxon>Bacteroidota</taxon>
        <taxon>Flavobacteriia</taxon>
        <taxon>Flavobacteriales</taxon>
        <taxon>Flavobacteriaceae</taxon>
        <taxon>Maribacter</taxon>
    </lineage>
</organism>
<dbReference type="CDD" id="cd01991">
    <property type="entry name" value="Asn_synthase_B_C"/>
    <property type="match status" value="1"/>
</dbReference>
<keyword evidence="8" id="KW-0028">Amino-acid biosynthesis</keyword>
<evidence type="ECO:0000256" key="9">
    <source>
        <dbReference type="PIRSR" id="PIRSR001589-2"/>
    </source>
</evidence>
<evidence type="ECO:0000313" key="13">
    <source>
        <dbReference type="Proteomes" id="UP000198990"/>
    </source>
</evidence>
<keyword evidence="8" id="KW-0061">Asparagine biosynthesis</keyword>
<protein>
    <recommendedName>
        <fullName evidence="3">asparagine synthase (glutamine-hydrolyzing)</fullName>
        <ecNumber evidence="3">6.3.5.4</ecNumber>
    </recommendedName>
</protein>
<dbReference type="InterPro" id="IPR014729">
    <property type="entry name" value="Rossmann-like_a/b/a_fold"/>
</dbReference>
<dbReference type="PANTHER" id="PTHR43284">
    <property type="entry name" value="ASPARAGINE SYNTHETASE (GLUTAMINE-HYDROLYZING)"/>
    <property type="match status" value="1"/>
</dbReference>
<evidence type="ECO:0000256" key="7">
    <source>
        <dbReference type="ARBA" id="ARBA00048741"/>
    </source>
</evidence>
<dbReference type="InterPro" id="IPR051786">
    <property type="entry name" value="ASN_synthetase/amidase"/>
</dbReference>
<feature type="site" description="Important for beta-aspartyl-AMP intermediate formation" evidence="10">
    <location>
        <position position="365"/>
    </location>
</feature>
<dbReference type="Proteomes" id="UP000198990">
    <property type="component" value="Unassembled WGS sequence"/>
</dbReference>
<dbReference type="GO" id="GO:0006529">
    <property type="term" value="P:asparagine biosynthetic process"/>
    <property type="evidence" value="ECO:0007669"/>
    <property type="project" value="UniProtKB-KW"/>
</dbReference>
<dbReference type="InterPro" id="IPR001962">
    <property type="entry name" value="Asn_synthase"/>
</dbReference>
<evidence type="ECO:0000256" key="8">
    <source>
        <dbReference type="PIRSR" id="PIRSR001589-1"/>
    </source>
</evidence>
<dbReference type="Pfam" id="PF13537">
    <property type="entry name" value="GATase_7"/>
    <property type="match status" value="1"/>
</dbReference>
<sequence>MCGIYGSTIPYSKDQVQKKLERTNFRGPDSLKYTQLKTKNGILSLGHNRLSIIDLDTRSDQPFSYMEHIHIVFNGEIYNFRDIKSELQKKGYAFNTSSDTEVICAAYLEYGNKCVDHFNGMFAFVIYDQKNQKLFGALDRLGQKPFYYYLNGTNFEFASQISSIQLFNQNLTISSKAIDDYLSWGYIPAENSIFNEVKKLKPGYKFDFDLQSGSFDTTCYWDLDRQQKQDFSINYNDAKSELETLITDATKIRLFADVPVGVFLSGGIDSSLITALACKTSNTKVKTFSIKFNDEGFDESSYAQQVANHLKTDHHTILCDKNDGLDLIENFNHFYDEPFSDSSAIPSMLLAKHTREKVTVALTGDAGDENFLGYHRYDWLRIINYFMALPYSIRKIIANGMSKLPNYRYKMVAMVINSKTVEEAYLKSVHDPSPNWKLPSKFDTDLTEFNYLIDAANDIYQRAGNFDLKTYLPYDINVKVDRATMAYSLEARSPLLDYRVVEYAQKLPTNFKYVTHNQKKILKDILYQYVPRQIFDRPKAGFEIPFKEWFRKDLKDFVLSSLNENELRKIPGIKPKEVSKAIDDHMTGKANNYSLIWKLLVLSQWLSSNGKGITIV</sequence>
<comment type="pathway">
    <text evidence="1">Amino-acid biosynthesis; L-asparagine biosynthesis; L-asparagine from L-aspartate (L-Gln route): step 1/1.</text>
</comment>
<proteinExistence type="inferred from homology"/>
<gene>
    <name evidence="12" type="ORF">SAMN04488008_1058</name>
</gene>
<dbReference type="GO" id="GO:0005829">
    <property type="term" value="C:cytosol"/>
    <property type="evidence" value="ECO:0007669"/>
    <property type="project" value="TreeGrafter"/>
</dbReference>
<keyword evidence="13" id="KW-1185">Reference proteome</keyword>
<dbReference type="SUPFAM" id="SSF52402">
    <property type="entry name" value="Adenine nucleotide alpha hydrolases-like"/>
    <property type="match status" value="1"/>
</dbReference>
<dbReference type="RefSeq" id="WP_091624512.1">
    <property type="nucleotide sequence ID" value="NZ_FNZN01000005.1"/>
</dbReference>
<dbReference type="InterPro" id="IPR033738">
    <property type="entry name" value="AsnB_N"/>
</dbReference>
<dbReference type="GO" id="GO:0005524">
    <property type="term" value="F:ATP binding"/>
    <property type="evidence" value="ECO:0007669"/>
    <property type="project" value="UniProtKB-KW"/>
</dbReference>
<comment type="similarity">
    <text evidence="2">Belongs to the asparagine synthetase family.</text>
</comment>
<feature type="binding site" evidence="9">
    <location>
        <position position="290"/>
    </location>
    <ligand>
        <name>ATP</name>
        <dbReference type="ChEBI" id="CHEBI:30616"/>
    </ligand>
</feature>
<evidence type="ECO:0000259" key="11">
    <source>
        <dbReference type="PROSITE" id="PS51278"/>
    </source>
</evidence>
<dbReference type="Gene3D" id="3.60.20.10">
    <property type="entry name" value="Glutamine Phosphoribosylpyrophosphate, subunit 1, domain 1"/>
    <property type="match status" value="1"/>
</dbReference>
<evidence type="ECO:0000256" key="10">
    <source>
        <dbReference type="PIRSR" id="PIRSR001589-3"/>
    </source>
</evidence>
<keyword evidence="6 8" id="KW-0315">Glutamine amidotransferase</keyword>
<dbReference type="PANTHER" id="PTHR43284:SF1">
    <property type="entry name" value="ASPARAGINE SYNTHETASE"/>
    <property type="match status" value="1"/>
</dbReference>
<evidence type="ECO:0000256" key="6">
    <source>
        <dbReference type="ARBA" id="ARBA00022962"/>
    </source>
</evidence>
<evidence type="ECO:0000256" key="3">
    <source>
        <dbReference type="ARBA" id="ARBA00012737"/>
    </source>
</evidence>
<dbReference type="PIRSF" id="PIRSF001589">
    <property type="entry name" value="Asn_synthetase_glu-h"/>
    <property type="match status" value="1"/>
</dbReference>
<evidence type="ECO:0000256" key="5">
    <source>
        <dbReference type="ARBA" id="ARBA00022840"/>
    </source>
</evidence>
<dbReference type="NCBIfam" id="TIGR01536">
    <property type="entry name" value="asn_synth_AEB"/>
    <property type="match status" value="1"/>
</dbReference>
<dbReference type="CDD" id="cd00712">
    <property type="entry name" value="AsnB"/>
    <property type="match status" value="1"/>
</dbReference>
<dbReference type="EC" id="6.3.5.4" evidence="3"/>
<dbReference type="STRING" id="228957.SAMN04488008_1058"/>